<proteinExistence type="predicted"/>
<dbReference type="EMBL" id="JAINZZ010000016">
    <property type="protein sequence ID" value="MBY8878985.1"/>
    <property type="molecule type" value="Genomic_DNA"/>
</dbReference>
<comment type="caution">
    <text evidence="1">The sequence shown here is derived from an EMBL/GenBank/DDBJ whole genome shotgun (WGS) entry which is preliminary data.</text>
</comment>
<keyword evidence="2" id="KW-1185">Reference proteome</keyword>
<dbReference type="RefSeq" id="WP_222963129.1">
    <property type="nucleotide sequence ID" value="NZ_JAINZZ010000016.1"/>
</dbReference>
<evidence type="ECO:0000313" key="2">
    <source>
        <dbReference type="Proteomes" id="UP000778578"/>
    </source>
</evidence>
<dbReference type="InterPro" id="IPR027417">
    <property type="entry name" value="P-loop_NTPase"/>
</dbReference>
<dbReference type="Gene3D" id="3.40.50.300">
    <property type="entry name" value="P-loop containing nucleotide triphosphate hydrolases"/>
    <property type="match status" value="1"/>
</dbReference>
<reference evidence="1 2" key="1">
    <citation type="submission" date="2021-08" db="EMBL/GenBank/DDBJ databases">
        <title>WGS of actinomycetes from Thailand.</title>
        <authorList>
            <person name="Thawai C."/>
        </authorList>
    </citation>
    <scope>NUCLEOTIDE SEQUENCE [LARGE SCALE GENOMIC DNA]</scope>
    <source>
        <strain evidence="1 2">PLK6-54</strain>
    </source>
</reference>
<dbReference type="Pfam" id="PF13207">
    <property type="entry name" value="AAA_17"/>
    <property type="match status" value="1"/>
</dbReference>
<dbReference type="SUPFAM" id="SSF52540">
    <property type="entry name" value="P-loop containing nucleoside triphosphate hydrolases"/>
    <property type="match status" value="1"/>
</dbReference>
<dbReference type="Proteomes" id="UP000778578">
    <property type="component" value="Unassembled WGS sequence"/>
</dbReference>
<sequence length="200" mass="22005">MNEVSTTDGVGAEDDLAPGFGSLVIVGYPGSGKSTLGSLMGRFTGHRVVEMGDVVRSAAASQSPPMPPMEYADLVFTEKDRPLHFAEKLIAGLRDHDDPLIVVGPRRTEELAVLRDVLAPVLVVGLRVDTAIRRRRQRARLRRAFRPAMLTEWEERDEVERGWGLDTTLAFADHVFDSGVPVEELAQNVLRVWTESTGSV</sequence>
<evidence type="ECO:0000313" key="1">
    <source>
        <dbReference type="EMBL" id="MBY8878985.1"/>
    </source>
</evidence>
<accession>A0ABS7Q970</accession>
<name>A0ABS7Q970_9ACTN</name>
<protein>
    <submittedName>
        <fullName evidence="1">AAA family ATPase</fullName>
    </submittedName>
</protein>
<organism evidence="1 2">
    <name type="scientific">Actinacidiphila acidipaludis</name>
    <dbReference type="NCBI Taxonomy" id="2873382"/>
    <lineage>
        <taxon>Bacteria</taxon>
        <taxon>Bacillati</taxon>
        <taxon>Actinomycetota</taxon>
        <taxon>Actinomycetes</taxon>
        <taxon>Kitasatosporales</taxon>
        <taxon>Streptomycetaceae</taxon>
        <taxon>Actinacidiphila</taxon>
    </lineage>
</organism>
<gene>
    <name evidence="1" type="ORF">K7862_15270</name>
</gene>